<gene>
    <name evidence="3" type="ORF">NT2_01_05920</name>
</gene>
<dbReference type="SUPFAM" id="SSF56235">
    <property type="entry name" value="N-terminal nucleophile aminohydrolases (Ntn hydrolases)"/>
    <property type="match status" value="1"/>
</dbReference>
<dbReference type="PANTHER" id="PTHR42824:SF1">
    <property type="entry name" value="GLUTAMINE AMIDOTRANSFERASE YAFJ-RELATED"/>
    <property type="match status" value="1"/>
</dbReference>
<evidence type="ECO:0000313" key="4">
    <source>
        <dbReference type="Proteomes" id="UP000016568"/>
    </source>
</evidence>
<sequence length="269" mass="29841">MCELFAMSSEHPVRLRYALAEFATHGGQRFANRDGWGIVFAQPRDAYLFKEPSAGSTSALEKMVASQPPLSRLVVAHVRRATVGTPSLANTHPFQRRIHGQTHSFAHNGDLAELKVRYAGSPQAGECVGETDSELAFMVLLSQFAKLNDTATLADRFEIFTEFCHEIRPMGDSNVLYAQGETLFIHSDKRQYEYAYGALGPSRSPGLHMRQIPREEMLWEVKGASLKKHSHGSQVLIASVPLDSGEWTGLVEGTTLAFREGYEIMRGTL</sequence>
<dbReference type="EMBL" id="BASZ01000001">
    <property type="protein sequence ID" value="GAD47818.1"/>
    <property type="molecule type" value="Genomic_DNA"/>
</dbReference>
<organism evidence="3 4">
    <name type="scientific">Caenibius tardaugens NBRC 16725</name>
    <dbReference type="NCBI Taxonomy" id="1219035"/>
    <lineage>
        <taxon>Bacteria</taxon>
        <taxon>Pseudomonadati</taxon>
        <taxon>Pseudomonadota</taxon>
        <taxon>Alphaproteobacteria</taxon>
        <taxon>Sphingomonadales</taxon>
        <taxon>Erythrobacteraceae</taxon>
        <taxon>Caenibius</taxon>
    </lineage>
</organism>
<evidence type="ECO:0000259" key="2">
    <source>
        <dbReference type="PROSITE" id="PS51278"/>
    </source>
</evidence>
<dbReference type="Proteomes" id="UP000016568">
    <property type="component" value="Unassembled WGS sequence"/>
</dbReference>
<keyword evidence="1" id="KW-0315">Glutamine amidotransferase</keyword>
<keyword evidence="4" id="KW-1185">Reference proteome</keyword>
<dbReference type="Gene3D" id="3.60.20.10">
    <property type="entry name" value="Glutamine Phosphoribosylpyrophosphate, subunit 1, domain 1"/>
    <property type="match status" value="1"/>
</dbReference>
<accession>U2ZZ95</accession>
<feature type="domain" description="Glutamine amidotransferase type-2" evidence="2">
    <location>
        <begin position="2"/>
        <end position="269"/>
    </location>
</feature>
<dbReference type="PANTHER" id="PTHR42824">
    <property type="entry name" value="GLUTAMINE AMIDOTRANSFERASE"/>
    <property type="match status" value="1"/>
</dbReference>
<dbReference type="Pfam" id="PF13230">
    <property type="entry name" value="GATase_4"/>
    <property type="match status" value="1"/>
</dbReference>
<dbReference type="eggNOG" id="COG0121">
    <property type="taxonomic scope" value="Bacteria"/>
</dbReference>
<dbReference type="InterPro" id="IPR026869">
    <property type="entry name" value="EgtC-like"/>
</dbReference>
<dbReference type="AlphaFoldDB" id="U2ZZ95"/>
<protein>
    <recommendedName>
        <fullName evidence="2">Glutamine amidotransferase type-2 domain-containing protein</fullName>
    </recommendedName>
</protein>
<dbReference type="RefSeq" id="WP_021688725.1">
    <property type="nucleotide sequence ID" value="NZ_BASZ01000001.1"/>
</dbReference>
<dbReference type="InterPro" id="IPR029055">
    <property type="entry name" value="Ntn_hydrolases_N"/>
</dbReference>
<reference evidence="3 4" key="1">
    <citation type="submission" date="2013-09" db="EMBL/GenBank/DDBJ databases">
        <title>Whole genome shotgun sequence of Novosphingobium tardaugens NBRC 16725.</title>
        <authorList>
            <person name="Isaki S."/>
            <person name="Hosoyama A."/>
            <person name="Tsuchikane K."/>
            <person name="Katsumata H."/>
            <person name="Ando Y."/>
            <person name="Yamazaki S."/>
            <person name="Fujita N."/>
        </authorList>
    </citation>
    <scope>NUCLEOTIDE SEQUENCE [LARGE SCALE GENOMIC DNA]</scope>
    <source>
        <strain evidence="3 4">NBRC 16725</strain>
    </source>
</reference>
<dbReference type="InterPro" id="IPR017932">
    <property type="entry name" value="GATase_2_dom"/>
</dbReference>
<name>U2ZZ95_9SPHN</name>
<proteinExistence type="predicted"/>
<evidence type="ECO:0000313" key="3">
    <source>
        <dbReference type="EMBL" id="GAD47818.1"/>
    </source>
</evidence>
<dbReference type="PROSITE" id="PS51278">
    <property type="entry name" value="GATASE_TYPE_2"/>
    <property type="match status" value="1"/>
</dbReference>
<evidence type="ECO:0000256" key="1">
    <source>
        <dbReference type="ARBA" id="ARBA00022962"/>
    </source>
</evidence>
<dbReference type="CDD" id="cd01908">
    <property type="entry name" value="YafJ"/>
    <property type="match status" value="1"/>
</dbReference>
<comment type="caution">
    <text evidence="3">The sequence shown here is derived from an EMBL/GenBank/DDBJ whole genome shotgun (WGS) entry which is preliminary data.</text>
</comment>